<proteinExistence type="predicted"/>
<feature type="domain" description="F-box" evidence="1">
    <location>
        <begin position="26"/>
        <end position="72"/>
    </location>
</feature>
<organism evidence="2 3">
    <name type="scientific">Microthyrium microscopicum</name>
    <dbReference type="NCBI Taxonomy" id="703497"/>
    <lineage>
        <taxon>Eukaryota</taxon>
        <taxon>Fungi</taxon>
        <taxon>Dikarya</taxon>
        <taxon>Ascomycota</taxon>
        <taxon>Pezizomycotina</taxon>
        <taxon>Dothideomycetes</taxon>
        <taxon>Dothideomycetes incertae sedis</taxon>
        <taxon>Microthyriales</taxon>
        <taxon>Microthyriaceae</taxon>
        <taxon>Microthyrium</taxon>
    </lineage>
</organism>
<sequence length="521" mass="58590">MTKRKVREAVLESRVTKRSKNGEQRIDQLSRLSDELILRVFSYLTTTELNTCQRLSRKYCDIAEDSQLWKAAYYAHFVLPRALRVPGYKYSLNETNANSWKSQNWLGDEILREPGKIKNWKQQFILRHNWSMGQCKVSELNIDKERPLPPLLVRFHDGIVYTADQESGLRAWSSRKEQRFLASKAFIGLEPPTAFAVDTNSPKDDHRITVGHRDGAFIIYSFSKETRTFQKIYTHPASSNGMIAAIAHCSPFLVTMTASQLVSVYKLSDESGGLVKSPLLLHSLRSQTIWPPLSIALRPLSNSYIVSITYVIPTILTWAVGVQEIHLDAQGEIRQSRVASSAYTGHGWGSRLPDTSISTSRLRWPSSMPFTAAAPAFSKPTSISYSHPYLLLSHPDNTLTLFMVNSNADTLSIGKGTRLWGHTSSVSGAQVESKGKAVSISAKGEELRIWQLEGTSGKRYLLPSNASVEVKPARRKASQSTKKEKDDDGIMRGWVAFDEENVVALKERTFGRQDLVIYDFT</sequence>
<reference evidence="2" key="1">
    <citation type="journal article" date="2020" name="Stud. Mycol.">
        <title>101 Dothideomycetes genomes: a test case for predicting lifestyles and emergence of pathogens.</title>
        <authorList>
            <person name="Haridas S."/>
            <person name="Albert R."/>
            <person name="Binder M."/>
            <person name="Bloem J."/>
            <person name="Labutti K."/>
            <person name="Salamov A."/>
            <person name="Andreopoulos B."/>
            <person name="Baker S."/>
            <person name="Barry K."/>
            <person name="Bills G."/>
            <person name="Bluhm B."/>
            <person name="Cannon C."/>
            <person name="Castanera R."/>
            <person name="Culley D."/>
            <person name="Daum C."/>
            <person name="Ezra D."/>
            <person name="Gonzalez J."/>
            <person name="Henrissat B."/>
            <person name="Kuo A."/>
            <person name="Liang C."/>
            <person name="Lipzen A."/>
            <person name="Lutzoni F."/>
            <person name="Magnuson J."/>
            <person name="Mondo S."/>
            <person name="Nolan M."/>
            <person name="Ohm R."/>
            <person name="Pangilinan J."/>
            <person name="Park H.-J."/>
            <person name="Ramirez L."/>
            <person name="Alfaro M."/>
            <person name="Sun H."/>
            <person name="Tritt A."/>
            <person name="Yoshinaga Y."/>
            <person name="Zwiers L.-H."/>
            <person name="Turgeon B."/>
            <person name="Goodwin S."/>
            <person name="Spatafora J."/>
            <person name="Crous P."/>
            <person name="Grigoriev I."/>
        </authorList>
    </citation>
    <scope>NUCLEOTIDE SEQUENCE</scope>
    <source>
        <strain evidence="2">CBS 115976</strain>
    </source>
</reference>
<dbReference type="PROSITE" id="PS50181">
    <property type="entry name" value="FBOX"/>
    <property type="match status" value="1"/>
</dbReference>
<dbReference type="SUPFAM" id="SSF50978">
    <property type="entry name" value="WD40 repeat-like"/>
    <property type="match status" value="1"/>
</dbReference>
<evidence type="ECO:0000313" key="2">
    <source>
        <dbReference type="EMBL" id="KAF2671895.1"/>
    </source>
</evidence>
<accession>A0A6A6UHZ2</accession>
<name>A0A6A6UHZ2_9PEZI</name>
<protein>
    <recommendedName>
        <fullName evidence="1">F-box domain-containing protein</fullName>
    </recommendedName>
</protein>
<dbReference type="AlphaFoldDB" id="A0A6A6UHZ2"/>
<dbReference type="OrthoDB" id="3219396at2759"/>
<gene>
    <name evidence="2" type="ORF">BT63DRAFT_476733</name>
</gene>
<dbReference type="InterPro" id="IPR036322">
    <property type="entry name" value="WD40_repeat_dom_sf"/>
</dbReference>
<dbReference type="InterPro" id="IPR001810">
    <property type="entry name" value="F-box_dom"/>
</dbReference>
<dbReference type="Gene3D" id="2.130.10.10">
    <property type="entry name" value="YVTN repeat-like/Quinoprotein amine dehydrogenase"/>
    <property type="match status" value="1"/>
</dbReference>
<dbReference type="InterPro" id="IPR015943">
    <property type="entry name" value="WD40/YVTN_repeat-like_dom_sf"/>
</dbReference>
<dbReference type="Pfam" id="PF12937">
    <property type="entry name" value="F-box-like"/>
    <property type="match status" value="1"/>
</dbReference>
<keyword evidence="3" id="KW-1185">Reference proteome</keyword>
<dbReference type="EMBL" id="MU004232">
    <property type="protein sequence ID" value="KAF2671895.1"/>
    <property type="molecule type" value="Genomic_DNA"/>
</dbReference>
<dbReference type="Gene3D" id="1.20.1280.50">
    <property type="match status" value="1"/>
</dbReference>
<dbReference type="SUPFAM" id="SSF81383">
    <property type="entry name" value="F-box domain"/>
    <property type="match status" value="1"/>
</dbReference>
<dbReference type="InterPro" id="IPR036047">
    <property type="entry name" value="F-box-like_dom_sf"/>
</dbReference>
<dbReference type="Proteomes" id="UP000799302">
    <property type="component" value="Unassembled WGS sequence"/>
</dbReference>
<evidence type="ECO:0000313" key="3">
    <source>
        <dbReference type="Proteomes" id="UP000799302"/>
    </source>
</evidence>
<evidence type="ECO:0000259" key="1">
    <source>
        <dbReference type="PROSITE" id="PS50181"/>
    </source>
</evidence>
<dbReference type="Pfam" id="PF25499">
    <property type="entry name" value="Beta-prop_pof12"/>
    <property type="match status" value="1"/>
</dbReference>